<comment type="similarity">
    <text evidence="1">Belongs to the GAMAD family.</text>
</comment>
<dbReference type="AlphaFoldDB" id="A0A1S8WR80"/>
<evidence type="ECO:0000256" key="1">
    <source>
        <dbReference type="ARBA" id="ARBA00007191"/>
    </source>
</evidence>
<evidence type="ECO:0000313" key="4">
    <source>
        <dbReference type="Proteomes" id="UP000243686"/>
    </source>
</evidence>
<dbReference type="SMART" id="SM00960">
    <property type="entry name" value="Robl_LC7"/>
    <property type="match status" value="1"/>
</dbReference>
<sequence length="149" mass="17127">MKITYSRDSRFQEQGQWALTKDLGVYKLMTTLGNNAADENQEIVQQIERIQNHKNVQGLILVNAEGNPIRSNLDNSTSLQYTRHMEELRVITDHVVRDLDPCDELVVLRVRTKVNEIMVLPEKGCLVVCIQAREDHLDEVRIEGKQSQS</sequence>
<evidence type="ECO:0000259" key="2">
    <source>
        <dbReference type="SMART" id="SM00960"/>
    </source>
</evidence>
<dbReference type="Gene3D" id="3.30.450.30">
    <property type="entry name" value="Dynein light chain 2a, cytoplasmic"/>
    <property type="match status" value="1"/>
</dbReference>
<keyword evidence="4" id="KW-1185">Reference proteome</keyword>
<name>A0A1S8WR80_OPIVI</name>
<dbReference type="SUPFAM" id="SSF103196">
    <property type="entry name" value="Roadblock/LC7 domain"/>
    <property type="match status" value="1"/>
</dbReference>
<dbReference type="Pfam" id="PF03259">
    <property type="entry name" value="Robl_LC7"/>
    <property type="match status" value="1"/>
</dbReference>
<dbReference type="PANTHER" id="PTHR10779">
    <property type="entry name" value="DYNEIN LIGHT CHAIN ROADBLOCK"/>
    <property type="match status" value="1"/>
</dbReference>
<protein>
    <submittedName>
        <fullName evidence="3">Roadblock/LC7 domain protein</fullName>
    </submittedName>
</protein>
<reference evidence="3 4" key="1">
    <citation type="submission" date="2015-03" db="EMBL/GenBank/DDBJ databases">
        <title>Draft genome of the nematode, Opisthorchis viverrini.</title>
        <authorList>
            <person name="Mitreva M."/>
        </authorList>
    </citation>
    <scope>NUCLEOTIDE SEQUENCE [LARGE SCALE GENOMIC DNA]</scope>
    <source>
        <strain evidence="3">Khon Kaen</strain>
    </source>
</reference>
<organism evidence="3 4">
    <name type="scientific">Opisthorchis viverrini</name>
    <name type="common">Southeast Asian liver fluke</name>
    <dbReference type="NCBI Taxonomy" id="6198"/>
    <lineage>
        <taxon>Eukaryota</taxon>
        <taxon>Metazoa</taxon>
        <taxon>Spiralia</taxon>
        <taxon>Lophotrochozoa</taxon>
        <taxon>Platyhelminthes</taxon>
        <taxon>Trematoda</taxon>
        <taxon>Digenea</taxon>
        <taxon>Opisthorchiida</taxon>
        <taxon>Opisthorchiata</taxon>
        <taxon>Opisthorchiidae</taxon>
        <taxon>Opisthorchis</taxon>
    </lineage>
</organism>
<dbReference type="InterPro" id="IPR004942">
    <property type="entry name" value="Roadblock/LAMTOR2_dom"/>
</dbReference>
<gene>
    <name evidence="3" type="ORF">X801_07163</name>
</gene>
<dbReference type="Proteomes" id="UP000243686">
    <property type="component" value="Unassembled WGS sequence"/>
</dbReference>
<proteinExistence type="inferred from homology"/>
<evidence type="ECO:0000313" key="3">
    <source>
        <dbReference type="EMBL" id="OON17006.1"/>
    </source>
</evidence>
<feature type="domain" description="Roadblock/LAMTOR2" evidence="2">
    <location>
        <begin position="43"/>
        <end position="130"/>
    </location>
</feature>
<accession>A0A1S8WR80</accession>
<dbReference type="EMBL" id="KV896075">
    <property type="protein sequence ID" value="OON17006.1"/>
    <property type="molecule type" value="Genomic_DNA"/>
</dbReference>